<dbReference type="GO" id="GO:0006952">
    <property type="term" value="P:defense response"/>
    <property type="evidence" value="ECO:0007669"/>
    <property type="project" value="UniProtKB-KW"/>
</dbReference>
<dbReference type="PRINTS" id="PR00364">
    <property type="entry name" value="DISEASERSIST"/>
</dbReference>
<reference evidence="10" key="1">
    <citation type="submission" date="2017-07" db="EMBL/GenBank/DDBJ databases">
        <title>Taro Niue Genome Assembly and Annotation.</title>
        <authorList>
            <person name="Atibalentja N."/>
            <person name="Keating K."/>
            <person name="Fields C.J."/>
        </authorList>
    </citation>
    <scope>NUCLEOTIDE SEQUENCE</scope>
    <source>
        <strain evidence="10">Niue_2</strain>
        <tissue evidence="10">Leaf</tissue>
    </source>
</reference>
<organism evidence="10 11">
    <name type="scientific">Colocasia esculenta</name>
    <name type="common">Wild taro</name>
    <name type="synonym">Arum esculentum</name>
    <dbReference type="NCBI Taxonomy" id="4460"/>
    <lineage>
        <taxon>Eukaryota</taxon>
        <taxon>Viridiplantae</taxon>
        <taxon>Streptophyta</taxon>
        <taxon>Embryophyta</taxon>
        <taxon>Tracheophyta</taxon>
        <taxon>Spermatophyta</taxon>
        <taxon>Magnoliopsida</taxon>
        <taxon>Liliopsida</taxon>
        <taxon>Araceae</taxon>
        <taxon>Aroideae</taxon>
        <taxon>Colocasieae</taxon>
        <taxon>Colocasia</taxon>
    </lineage>
</organism>
<sequence length="344" mass="38468">MSIGESLLSNVLPLLFEKLASPVISELSKLYGVKDEIAKLRRTVERLQAMLHDAEQKKLAEGRQGALWLQEIQRALYAAEDLVDEFEYEGLRRKVMKSSTEGRHGADGSYLESFMSGKLSKLCSCLTPQAVSFRHQMARKIDDLRRKLDEISKEKKDFKLGGALGFKANLPEFDRPAETTALLGTPEVFGRDEQDLSKTLKGKRFLLVLDDVWEVDQNKWKAFSAPLAHGGRGSQVLITTRNANVANILKPKKIELQVLSPPDSWSIFKTYAFTHAHHSGKYQILEPIGKEIVNKLKGVPLALSVIGGLLGSELDERKWRAVLDSKLWELEQGGHGILPALKLS</sequence>
<dbReference type="PANTHER" id="PTHR36766:SF40">
    <property type="entry name" value="DISEASE RESISTANCE PROTEIN RGA3"/>
    <property type="match status" value="1"/>
</dbReference>
<dbReference type="Pfam" id="PF18052">
    <property type="entry name" value="Rx_N"/>
    <property type="match status" value="1"/>
</dbReference>
<dbReference type="InterPro" id="IPR041118">
    <property type="entry name" value="Rx_N"/>
</dbReference>
<dbReference type="Proteomes" id="UP000652761">
    <property type="component" value="Unassembled WGS sequence"/>
</dbReference>
<dbReference type="Pfam" id="PF00931">
    <property type="entry name" value="NB-ARC"/>
    <property type="match status" value="1"/>
</dbReference>
<proteinExistence type="inferred from homology"/>
<keyword evidence="4" id="KW-0547">Nucleotide-binding</keyword>
<dbReference type="GO" id="GO:0043531">
    <property type="term" value="F:ADP binding"/>
    <property type="evidence" value="ECO:0007669"/>
    <property type="project" value="InterPro"/>
</dbReference>
<evidence type="ECO:0000313" key="11">
    <source>
        <dbReference type="Proteomes" id="UP000652761"/>
    </source>
</evidence>
<dbReference type="EMBL" id="NMUH01010385">
    <property type="protein sequence ID" value="MQM20927.1"/>
    <property type="molecule type" value="Genomic_DNA"/>
</dbReference>
<evidence type="ECO:0000256" key="4">
    <source>
        <dbReference type="ARBA" id="ARBA00022741"/>
    </source>
</evidence>
<gene>
    <name evidence="10" type="ORF">Taro_053957</name>
</gene>
<feature type="coiled-coil region" evidence="7">
    <location>
        <begin position="134"/>
        <end position="161"/>
    </location>
</feature>
<dbReference type="InterPro" id="IPR042197">
    <property type="entry name" value="Apaf_helical"/>
</dbReference>
<evidence type="ECO:0000259" key="8">
    <source>
        <dbReference type="Pfam" id="PF00931"/>
    </source>
</evidence>
<feature type="coiled-coil region" evidence="7">
    <location>
        <begin position="30"/>
        <end position="57"/>
    </location>
</feature>
<dbReference type="AlphaFoldDB" id="A0A843XPR1"/>
<evidence type="ECO:0000256" key="2">
    <source>
        <dbReference type="ARBA" id="ARBA00022614"/>
    </source>
</evidence>
<evidence type="ECO:0000256" key="7">
    <source>
        <dbReference type="SAM" id="Coils"/>
    </source>
</evidence>
<evidence type="ECO:0000256" key="6">
    <source>
        <dbReference type="ARBA" id="ARBA00022840"/>
    </source>
</evidence>
<keyword evidence="5" id="KW-0611">Plant defense</keyword>
<keyword evidence="3" id="KW-0677">Repeat</keyword>
<dbReference type="InterPro" id="IPR027417">
    <property type="entry name" value="P-loop_NTPase"/>
</dbReference>
<protein>
    <submittedName>
        <fullName evidence="10">Uncharacterized protein</fullName>
    </submittedName>
</protein>
<dbReference type="PANTHER" id="PTHR36766">
    <property type="entry name" value="PLANT BROAD-SPECTRUM MILDEW RESISTANCE PROTEIN RPW8"/>
    <property type="match status" value="1"/>
</dbReference>
<dbReference type="SUPFAM" id="SSF52540">
    <property type="entry name" value="P-loop containing nucleoside triphosphate hydrolases"/>
    <property type="match status" value="1"/>
</dbReference>
<keyword evidence="7" id="KW-0175">Coiled coil</keyword>
<evidence type="ECO:0000256" key="3">
    <source>
        <dbReference type="ARBA" id="ARBA00022737"/>
    </source>
</evidence>
<dbReference type="Gene3D" id="1.10.8.430">
    <property type="entry name" value="Helical domain of apoptotic protease-activating factors"/>
    <property type="match status" value="1"/>
</dbReference>
<dbReference type="Gene3D" id="3.40.50.300">
    <property type="entry name" value="P-loop containing nucleotide triphosphate hydrolases"/>
    <property type="match status" value="1"/>
</dbReference>
<evidence type="ECO:0000256" key="5">
    <source>
        <dbReference type="ARBA" id="ARBA00022821"/>
    </source>
</evidence>
<name>A0A843XPR1_COLES</name>
<dbReference type="InterPro" id="IPR002182">
    <property type="entry name" value="NB-ARC"/>
</dbReference>
<evidence type="ECO:0000259" key="9">
    <source>
        <dbReference type="Pfam" id="PF18052"/>
    </source>
</evidence>
<dbReference type="Gene3D" id="1.20.5.4130">
    <property type="match status" value="1"/>
</dbReference>
<keyword evidence="6" id="KW-0067">ATP-binding</keyword>
<dbReference type="GO" id="GO:0005524">
    <property type="term" value="F:ATP binding"/>
    <property type="evidence" value="ECO:0007669"/>
    <property type="project" value="UniProtKB-KW"/>
</dbReference>
<keyword evidence="11" id="KW-1185">Reference proteome</keyword>
<keyword evidence="2" id="KW-0433">Leucine-rich repeat</keyword>
<evidence type="ECO:0000256" key="1">
    <source>
        <dbReference type="ARBA" id="ARBA00008894"/>
    </source>
</evidence>
<comment type="caution">
    <text evidence="10">The sequence shown here is derived from an EMBL/GenBank/DDBJ whole genome shotgun (WGS) entry which is preliminary data.</text>
</comment>
<accession>A0A843XPR1</accession>
<dbReference type="OrthoDB" id="777601at2759"/>
<feature type="domain" description="Disease resistance N-terminal" evidence="9">
    <location>
        <begin position="13"/>
        <end position="99"/>
    </location>
</feature>
<evidence type="ECO:0000313" key="10">
    <source>
        <dbReference type="EMBL" id="MQM20927.1"/>
    </source>
</evidence>
<comment type="similarity">
    <text evidence="1">Belongs to the disease resistance NB-LRR family.</text>
</comment>
<feature type="domain" description="NB-ARC" evidence="8">
    <location>
        <begin position="193"/>
        <end position="275"/>
    </location>
</feature>